<accession>A0A2S6GEH8</accession>
<evidence type="ECO:0000256" key="1">
    <source>
        <dbReference type="ARBA" id="ARBA00023002"/>
    </source>
</evidence>
<gene>
    <name evidence="3" type="ORF">CLV40_12641</name>
</gene>
<dbReference type="InterPro" id="IPR002563">
    <property type="entry name" value="Flavin_Rdtase-like_dom"/>
</dbReference>
<name>A0A2S6GEH8_9PSEU</name>
<proteinExistence type="predicted"/>
<dbReference type="Proteomes" id="UP000239203">
    <property type="component" value="Unassembled WGS sequence"/>
</dbReference>
<evidence type="ECO:0000259" key="2">
    <source>
        <dbReference type="SMART" id="SM00903"/>
    </source>
</evidence>
<dbReference type="PANTHER" id="PTHR30466">
    <property type="entry name" value="FLAVIN REDUCTASE"/>
    <property type="match status" value="1"/>
</dbReference>
<dbReference type="GO" id="GO:0010181">
    <property type="term" value="F:FMN binding"/>
    <property type="evidence" value="ECO:0007669"/>
    <property type="project" value="InterPro"/>
</dbReference>
<dbReference type="Gene3D" id="2.30.110.10">
    <property type="entry name" value="Electron Transport, Fmn-binding Protein, Chain A"/>
    <property type="match status" value="1"/>
</dbReference>
<evidence type="ECO:0000313" key="3">
    <source>
        <dbReference type="EMBL" id="PPK63634.1"/>
    </source>
</evidence>
<evidence type="ECO:0000313" key="4">
    <source>
        <dbReference type="Proteomes" id="UP000239203"/>
    </source>
</evidence>
<dbReference type="GO" id="GO:0006208">
    <property type="term" value="P:pyrimidine nucleobase catabolic process"/>
    <property type="evidence" value="ECO:0007669"/>
    <property type="project" value="TreeGrafter"/>
</dbReference>
<dbReference type="SUPFAM" id="SSF50475">
    <property type="entry name" value="FMN-binding split barrel"/>
    <property type="match status" value="1"/>
</dbReference>
<sequence>MIGTRGSVDPVAMRRTMGRFATGVAVVTTRDLDGVPHGMTVNSLTSVSLEPPLLLVCLTTGARSTDAITSSGRFVVNILSARQEHIALRFARRGEDHFAGLAVTQGRHRVPAVPDAFAHLECDVERAFEAGDHVVVIGRVRETCEREGEPLAFLRGRFGDVVDRGHEPVSWFF</sequence>
<dbReference type="InterPro" id="IPR012349">
    <property type="entry name" value="Split_barrel_FMN-bd"/>
</dbReference>
<keyword evidence="1" id="KW-0560">Oxidoreductase</keyword>
<dbReference type="AlphaFoldDB" id="A0A2S6GEH8"/>
<dbReference type="PANTHER" id="PTHR30466:SF1">
    <property type="entry name" value="FMN REDUCTASE (NADH) RUTF"/>
    <property type="match status" value="1"/>
</dbReference>
<dbReference type="RefSeq" id="WP_245931679.1">
    <property type="nucleotide sequence ID" value="NZ_CP154825.1"/>
</dbReference>
<dbReference type="EMBL" id="PTIX01000026">
    <property type="protein sequence ID" value="PPK63634.1"/>
    <property type="molecule type" value="Genomic_DNA"/>
</dbReference>
<organism evidence="3 4">
    <name type="scientific">Actinokineospora auranticolor</name>
    <dbReference type="NCBI Taxonomy" id="155976"/>
    <lineage>
        <taxon>Bacteria</taxon>
        <taxon>Bacillati</taxon>
        <taxon>Actinomycetota</taxon>
        <taxon>Actinomycetes</taxon>
        <taxon>Pseudonocardiales</taxon>
        <taxon>Pseudonocardiaceae</taxon>
        <taxon>Actinokineospora</taxon>
    </lineage>
</organism>
<dbReference type="Pfam" id="PF01613">
    <property type="entry name" value="Flavin_Reduct"/>
    <property type="match status" value="1"/>
</dbReference>
<protein>
    <submittedName>
        <fullName evidence="3">Flavin reductase (DIM6/NTAB) family NADH-FMN oxidoreductase RutF</fullName>
    </submittedName>
</protein>
<dbReference type="SMART" id="SM00903">
    <property type="entry name" value="Flavin_Reduct"/>
    <property type="match status" value="1"/>
</dbReference>
<reference evidence="3 4" key="1">
    <citation type="submission" date="2018-02" db="EMBL/GenBank/DDBJ databases">
        <title>Genomic Encyclopedia of Archaeal and Bacterial Type Strains, Phase II (KMG-II): from individual species to whole genera.</title>
        <authorList>
            <person name="Goeker M."/>
        </authorList>
    </citation>
    <scope>NUCLEOTIDE SEQUENCE [LARGE SCALE GENOMIC DNA]</scope>
    <source>
        <strain evidence="3 4">YU 961-1</strain>
    </source>
</reference>
<feature type="domain" description="Flavin reductase like" evidence="2">
    <location>
        <begin position="17"/>
        <end position="160"/>
    </location>
</feature>
<dbReference type="InterPro" id="IPR050268">
    <property type="entry name" value="NADH-dep_flavin_reductase"/>
</dbReference>
<comment type="caution">
    <text evidence="3">The sequence shown here is derived from an EMBL/GenBank/DDBJ whole genome shotgun (WGS) entry which is preliminary data.</text>
</comment>
<dbReference type="GO" id="GO:0042602">
    <property type="term" value="F:riboflavin reductase (NADPH) activity"/>
    <property type="evidence" value="ECO:0007669"/>
    <property type="project" value="TreeGrafter"/>
</dbReference>
<keyword evidence="4" id="KW-1185">Reference proteome</keyword>